<evidence type="ECO:0000256" key="10">
    <source>
        <dbReference type="RuleBase" id="RU361274"/>
    </source>
</evidence>
<dbReference type="PANTHER" id="PTHR30616:SF2">
    <property type="entry name" value="PURINE NUCLEOSIDE PHOSPHORYLASE LACC1"/>
    <property type="match status" value="1"/>
</dbReference>
<dbReference type="RefSeq" id="WP_197160214.1">
    <property type="nucleotide sequence ID" value="NZ_JADZGI010000001.1"/>
</dbReference>
<evidence type="ECO:0000256" key="2">
    <source>
        <dbReference type="ARBA" id="ARBA00007353"/>
    </source>
</evidence>
<evidence type="ECO:0000256" key="4">
    <source>
        <dbReference type="ARBA" id="ARBA00022723"/>
    </source>
</evidence>
<evidence type="ECO:0000256" key="3">
    <source>
        <dbReference type="ARBA" id="ARBA00022679"/>
    </source>
</evidence>
<protein>
    <recommendedName>
        <fullName evidence="10">Purine nucleoside phosphorylase</fullName>
    </recommendedName>
</protein>
<comment type="caution">
    <text evidence="11">The sequence shown here is derived from an EMBL/GenBank/DDBJ whole genome shotgun (WGS) entry which is preliminary data.</text>
</comment>
<dbReference type="InterPro" id="IPR003730">
    <property type="entry name" value="Cu_polyphenol_OxRdtase"/>
</dbReference>
<name>A0A931MK71_9SPHN</name>
<dbReference type="CDD" id="cd16833">
    <property type="entry name" value="YfiH"/>
    <property type="match status" value="1"/>
</dbReference>
<comment type="similarity">
    <text evidence="2 10">Belongs to the purine nucleoside phosphorylase YfiH/LACC1 family.</text>
</comment>
<proteinExistence type="inferred from homology"/>
<evidence type="ECO:0000313" key="11">
    <source>
        <dbReference type="EMBL" id="MBH0111701.1"/>
    </source>
</evidence>
<organism evidence="11 12">
    <name type="scientific">Novosphingobium aureum</name>
    <dbReference type="NCBI Taxonomy" id="2792964"/>
    <lineage>
        <taxon>Bacteria</taxon>
        <taxon>Pseudomonadati</taxon>
        <taxon>Pseudomonadota</taxon>
        <taxon>Alphaproteobacteria</taxon>
        <taxon>Sphingomonadales</taxon>
        <taxon>Sphingomonadaceae</taxon>
        <taxon>Novosphingobium</taxon>
    </lineage>
</organism>
<keyword evidence="3" id="KW-0808">Transferase</keyword>
<dbReference type="EMBL" id="JADZGI010000001">
    <property type="protein sequence ID" value="MBH0111701.1"/>
    <property type="molecule type" value="Genomic_DNA"/>
</dbReference>
<dbReference type="SUPFAM" id="SSF64438">
    <property type="entry name" value="CNF1/YfiH-like putative cysteine hydrolases"/>
    <property type="match status" value="1"/>
</dbReference>
<evidence type="ECO:0000256" key="1">
    <source>
        <dbReference type="ARBA" id="ARBA00000553"/>
    </source>
</evidence>
<dbReference type="AlphaFoldDB" id="A0A931MK71"/>
<dbReference type="GO" id="GO:0016787">
    <property type="term" value="F:hydrolase activity"/>
    <property type="evidence" value="ECO:0007669"/>
    <property type="project" value="UniProtKB-KW"/>
</dbReference>
<accession>A0A931MK71</accession>
<evidence type="ECO:0000256" key="5">
    <source>
        <dbReference type="ARBA" id="ARBA00022801"/>
    </source>
</evidence>
<dbReference type="PANTHER" id="PTHR30616">
    <property type="entry name" value="UNCHARACTERIZED PROTEIN YFIH"/>
    <property type="match status" value="1"/>
</dbReference>
<evidence type="ECO:0000256" key="8">
    <source>
        <dbReference type="ARBA" id="ARBA00048968"/>
    </source>
</evidence>
<dbReference type="Gene3D" id="3.60.140.10">
    <property type="entry name" value="CNF1/YfiH-like putative cysteine hydrolases"/>
    <property type="match status" value="1"/>
</dbReference>
<evidence type="ECO:0000256" key="9">
    <source>
        <dbReference type="ARBA" id="ARBA00049893"/>
    </source>
</evidence>
<comment type="catalytic activity">
    <reaction evidence="1">
        <text>inosine + phosphate = alpha-D-ribose 1-phosphate + hypoxanthine</text>
        <dbReference type="Rhea" id="RHEA:27646"/>
        <dbReference type="ChEBI" id="CHEBI:17368"/>
        <dbReference type="ChEBI" id="CHEBI:17596"/>
        <dbReference type="ChEBI" id="CHEBI:43474"/>
        <dbReference type="ChEBI" id="CHEBI:57720"/>
        <dbReference type="EC" id="2.4.2.1"/>
    </reaction>
    <physiologicalReaction direction="left-to-right" evidence="1">
        <dbReference type="Rhea" id="RHEA:27647"/>
    </physiologicalReaction>
</comment>
<sequence length="264" mass="27373">MEAPEGIAREVDVARAGVLDLAGVAHGFLGRSGGVSTGEVAGLNVGYGSGDARELIDENRARAAAAVLPGAPLASVYQVHSAACVTLGDDLWPEAERPHADALVTRRAGVLLGILTADCAPVLFADPVAGVVGAAHAGWKGAIGGVTDSTIAAMEALGSRRGDIVAAVGPCIARRSYEVDEAFFQRFQAEDLANADFFAGGRAGHHQFDLEAYVAARLARAGLGRVEALGLDTYTAPERYYSFRRATHKGEASYGRQISLIGLT</sequence>
<evidence type="ECO:0000313" key="12">
    <source>
        <dbReference type="Proteomes" id="UP000617634"/>
    </source>
</evidence>
<evidence type="ECO:0000256" key="7">
    <source>
        <dbReference type="ARBA" id="ARBA00047989"/>
    </source>
</evidence>
<dbReference type="Pfam" id="PF02578">
    <property type="entry name" value="Cu-oxidase_4"/>
    <property type="match status" value="1"/>
</dbReference>
<comment type="catalytic activity">
    <reaction evidence="8">
        <text>adenosine + phosphate = alpha-D-ribose 1-phosphate + adenine</text>
        <dbReference type="Rhea" id="RHEA:27642"/>
        <dbReference type="ChEBI" id="CHEBI:16335"/>
        <dbReference type="ChEBI" id="CHEBI:16708"/>
        <dbReference type="ChEBI" id="CHEBI:43474"/>
        <dbReference type="ChEBI" id="CHEBI:57720"/>
        <dbReference type="EC" id="2.4.2.1"/>
    </reaction>
    <physiologicalReaction direction="left-to-right" evidence="8">
        <dbReference type="Rhea" id="RHEA:27643"/>
    </physiologicalReaction>
</comment>
<comment type="catalytic activity">
    <reaction evidence="7">
        <text>adenosine + H2O + H(+) = inosine + NH4(+)</text>
        <dbReference type="Rhea" id="RHEA:24408"/>
        <dbReference type="ChEBI" id="CHEBI:15377"/>
        <dbReference type="ChEBI" id="CHEBI:15378"/>
        <dbReference type="ChEBI" id="CHEBI:16335"/>
        <dbReference type="ChEBI" id="CHEBI:17596"/>
        <dbReference type="ChEBI" id="CHEBI:28938"/>
        <dbReference type="EC" id="3.5.4.4"/>
    </reaction>
    <physiologicalReaction direction="left-to-right" evidence="7">
        <dbReference type="Rhea" id="RHEA:24409"/>
    </physiologicalReaction>
</comment>
<keyword evidence="6" id="KW-0862">Zinc</keyword>
<keyword evidence="5" id="KW-0378">Hydrolase</keyword>
<dbReference type="GO" id="GO:0017061">
    <property type="term" value="F:S-methyl-5-thioadenosine phosphorylase activity"/>
    <property type="evidence" value="ECO:0007669"/>
    <property type="project" value="UniProtKB-EC"/>
</dbReference>
<reference evidence="11" key="1">
    <citation type="submission" date="2020-11" db="EMBL/GenBank/DDBJ databases">
        <title>Novosphingobium aureum sp. nov., a marine bacterium isolated from sediment of a salt flat.</title>
        <authorList>
            <person name="Yoo Y."/>
            <person name="Kim J.-J."/>
        </authorList>
    </citation>
    <scope>NUCLEOTIDE SEQUENCE</scope>
    <source>
        <strain evidence="11">YJ-S2-02</strain>
    </source>
</reference>
<dbReference type="NCBIfam" id="TIGR00726">
    <property type="entry name" value="peptidoglycan editing factor PgeF"/>
    <property type="match status" value="1"/>
</dbReference>
<dbReference type="Proteomes" id="UP000617634">
    <property type="component" value="Unassembled WGS sequence"/>
</dbReference>
<evidence type="ECO:0000256" key="6">
    <source>
        <dbReference type="ARBA" id="ARBA00022833"/>
    </source>
</evidence>
<dbReference type="GO" id="GO:0005507">
    <property type="term" value="F:copper ion binding"/>
    <property type="evidence" value="ECO:0007669"/>
    <property type="project" value="TreeGrafter"/>
</dbReference>
<dbReference type="InterPro" id="IPR011324">
    <property type="entry name" value="Cytotoxic_necrot_fac-like_cat"/>
</dbReference>
<comment type="catalytic activity">
    <reaction evidence="9">
        <text>S-methyl-5'-thioadenosine + phosphate = 5-(methylsulfanyl)-alpha-D-ribose 1-phosphate + adenine</text>
        <dbReference type="Rhea" id="RHEA:11852"/>
        <dbReference type="ChEBI" id="CHEBI:16708"/>
        <dbReference type="ChEBI" id="CHEBI:17509"/>
        <dbReference type="ChEBI" id="CHEBI:43474"/>
        <dbReference type="ChEBI" id="CHEBI:58533"/>
        <dbReference type="EC" id="2.4.2.28"/>
    </reaction>
    <physiologicalReaction direction="left-to-right" evidence="9">
        <dbReference type="Rhea" id="RHEA:11853"/>
    </physiologicalReaction>
</comment>
<keyword evidence="4" id="KW-0479">Metal-binding</keyword>
<dbReference type="InterPro" id="IPR038371">
    <property type="entry name" value="Cu_polyphenol_OxRdtase_sf"/>
</dbReference>
<keyword evidence="12" id="KW-1185">Reference proteome</keyword>
<gene>
    <name evidence="11" type="primary">pgeF</name>
    <name evidence="11" type="ORF">I5E68_01885</name>
</gene>